<dbReference type="InterPro" id="IPR008942">
    <property type="entry name" value="ENTH_VHS"/>
</dbReference>
<evidence type="ECO:0000313" key="3">
    <source>
        <dbReference type="EMBL" id="KIK07520.1"/>
    </source>
</evidence>
<dbReference type="PROSITE" id="PS50179">
    <property type="entry name" value="VHS"/>
    <property type="match status" value="1"/>
</dbReference>
<sequence>MSALNFARQAFSREKPRSSITDWVEILTSAGIEEEAYDGIPELVDSINLQPTGPAEASRALRKKLKHGNPHQQYRALVLLKALVENCGHKFQTATFADGQLTDALKQIANDSQTDRRVRKKLILVLTSWRDQFKSDPSMSLVAGLYKQCRGQRLTQAELTTLAGLHGVSEDKKKNEKEELKKKAKQEKEEARERARRELEEQRSNKAKRVPFNFEKDKPKVLASIVDASQASSNLVNSITLVNPEVDSLLTNERVQDCLQKAKQAGKVVVRYIQLVENEELIGTLIETNERIMAALEMYDKLTATDPSSDADISRAITSGLAAANITDEGEVAKLQGNQRAAVAKAKLTKGKDNPVQVYPDLEDLNFGPLGASSTNLPPPIRPSALSDDGEQDDIEKRGSLSDFSDYESSDEETHKGIAGSSSKRNYVTVSDDDDAFGSIVSGASSTSGVADPFADPFADDAESERYRR</sequence>
<feature type="region of interest" description="Disordered" evidence="1">
    <location>
        <begin position="370"/>
        <end position="469"/>
    </location>
</feature>
<dbReference type="OrthoDB" id="10068368at2759"/>
<evidence type="ECO:0000259" key="2">
    <source>
        <dbReference type="PROSITE" id="PS50179"/>
    </source>
</evidence>
<gene>
    <name evidence="3" type="ORF">K443DRAFT_87220</name>
</gene>
<dbReference type="GO" id="GO:0051666">
    <property type="term" value="P:actin cortical patch localization"/>
    <property type="evidence" value="ECO:0007669"/>
    <property type="project" value="TreeGrafter"/>
</dbReference>
<proteinExistence type="predicted"/>
<evidence type="ECO:0000256" key="1">
    <source>
        <dbReference type="SAM" id="MobiDB-lite"/>
    </source>
</evidence>
<dbReference type="AlphaFoldDB" id="A0A0C9X5U8"/>
<dbReference type="PANTHER" id="PTHR47789">
    <property type="entry name" value="LAS SEVENTEEN-BINDING PROTEIN 5"/>
    <property type="match status" value="1"/>
</dbReference>
<dbReference type="SMART" id="SM00288">
    <property type="entry name" value="VHS"/>
    <property type="match status" value="1"/>
</dbReference>
<dbReference type="GO" id="GO:0043130">
    <property type="term" value="F:ubiquitin binding"/>
    <property type="evidence" value="ECO:0007669"/>
    <property type="project" value="InterPro"/>
</dbReference>
<feature type="compositionally biased region" description="Polar residues" evidence="1">
    <location>
        <begin position="420"/>
        <end position="429"/>
    </location>
</feature>
<feature type="region of interest" description="Disordered" evidence="1">
    <location>
        <begin position="169"/>
        <end position="205"/>
    </location>
</feature>
<accession>A0A0C9X5U8</accession>
<dbReference type="Pfam" id="PF00790">
    <property type="entry name" value="VHS"/>
    <property type="match status" value="1"/>
</dbReference>
<dbReference type="Proteomes" id="UP000054477">
    <property type="component" value="Unassembled WGS sequence"/>
</dbReference>
<reference evidence="4" key="2">
    <citation type="submission" date="2015-01" db="EMBL/GenBank/DDBJ databases">
        <title>Evolutionary Origins and Diversification of the Mycorrhizal Mutualists.</title>
        <authorList>
            <consortium name="DOE Joint Genome Institute"/>
            <consortium name="Mycorrhizal Genomics Consortium"/>
            <person name="Kohler A."/>
            <person name="Kuo A."/>
            <person name="Nagy L.G."/>
            <person name="Floudas D."/>
            <person name="Copeland A."/>
            <person name="Barry K.W."/>
            <person name="Cichocki N."/>
            <person name="Veneault-Fourrey C."/>
            <person name="LaButti K."/>
            <person name="Lindquist E.A."/>
            <person name="Lipzen A."/>
            <person name="Lundell T."/>
            <person name="Morin E."/>
            <person name="Murat C."/>
            <person name="Riley R."/>
            <person name="Ohm R."/>
            <person name="Sun H."/>
            <person name="Tunlid A."/>
            <person name="Henrissat B."/>
            <person name="Grigoriev I.V."/>
            <person name="Hibbett D.S."/>
            <person name="Martin F."/>
        </authorList>
    </citation>
    <scope>NUCLEOTIDE SEQUENCE [LARGE SCALE GENOMIC DNA]</scope>
    <source>
        <strain evidence="4">LaAM-08-1</strain>
    </source>
</reference>
<name>A0A0C9X5U8_9AGAR</name>
<organism evidence="3 4">
    <name type="scientific">Laccaria amethystina LaAM-08-1</name>
    <dbReference type="NCBI Taxonomy" id="1095629"/>
    <lineage>
        <taxon>Eukaryota</taxon>
        <taxon>Fungi</taxon>
        <taxon>Dikarya</taxon>
        <taxon>Basidiomycota</taxon>
        <taxon>Agaricomycotina</taxon>
        <taxon>Agaricomycetes</taxon>
        <taxon>Agaricomycetidae</taxon>
        <taxon>Agaricales</taxon>
        <taxon>Agaricineae</taxon>
        <taxon>Hydnangiaceae</taxon>
        <taxon>Laccaria</taxon>
    </lineage>
</organism>
<dbReference type="GO" id="GO:0035091">
    <property type="term" value="F:phosphatidylinositol binding"/>
    <property type="evidence" value="ECO:0007669"/>
    <property type="project" value="InterPro"/>
</dbReference>
<dbReference type="SUPFAM" id="SSF48464">
    <property type="entry name" value="ENTH/VHS domain"/>
    <property type="match status" value="1"/>
</dbReference>
<dbReference type="Gene3D" id="1.25.40.90">
    <property type="match status" value="1"/>
</dbReference>
<dbReference type="CDD" id="cd16980">
    <property type="entry name" value="VHS_Lsb5"/>
    <property type="match status" value="1"/>
</dbReference>
<dbReference type="GO" id="GO:0006897">
    <property type="term" value="P:endocytosis"/>
    <property type="evidence" value="ECO:0007669"/>
    <property type="project" value="InterPro"/>
</dbReference>
<dbReference type="EMBL" id="KN838547">
    <property type="protein sequence ID" value="KIK07520.1"/>
    <property type="molecule type" value="Genomic_DNA"/>
</dbReference>
<protein>
    <recommendedName>
        <fullName evidence="2">VHS domain-containing protein</fullName>
    </recommendedName>
</protein>
<feature type="compositionally biased region" description="Basic and acidic residues" evidence="1">
    <location>
        <begin position="169"/>
        <end position="204"/>
    </location>
</feature>
<dbReference type="GO" id="GO:0030479">
    <property type="term" value="C:actin cortical patch"/>
    <property type="evidence" value="ECO:0007669"/>
    <property type="project" value="TreeGrafter"/>
</dbReference>
<dbReference type="GO" id="GO:0007034">
    <property type="term" value="P:vacuolar transport"/>
    <property type="evidence" value="ECO:0007669"/>
    <property type="project" value="UniProtKB-ARBA"/>
</dbReference>
<dbReference type="InterPro" id="IPR002014">
    <property type="entry name" value="VHS_dom"/>
</dbReference>
<dbReference type="STRING" id="1095629.A0A0C9X5U8"/>
<dbReference type="HOGENOM" id="CLU_036827_3_1_1"/>
<dbReference type="GO" id="GO:0007015">
    <property type="term" value="P:actin filament organization"/>
    <property type="evidence" value="ECO:0007669"/>
    <property type="project" value="InterPro"/>
</dbReference>
<evidence type="ECO:0000313" key="4">
    <source>
        <dbReference type="Proteomes" id="UP000054477"/>
    </source>
</evidence>
<feature type="domain" description="VHS" evidence="2">
    <location>
        <begin position="27"/>
        <end position="157"/>
    </location>
</feature>
<dbReference type="CDD" id="cd14232">
    <property type="entry name" value="GAT_LSB5"/>
    <property type="match status" value="1"/>
</dbReference>
<dbReference type="PANTHER" id="PTHR47789:SF1">
    <property type="entry name" value="LAS SEVENTEEN-BINDING PROTEIN 5"/>
    <property type="match status" value="1"/>
</dbReference>
<keyword evidence="4" id="KW-1185">Reference proteome</keyword>
<reference evidence="3 4" key="1">
    <citation type="submission" date="2014-04" db="EMBL/GenBank/DDBJ databases">
        <authorList>
            <consortium name="DOE Joint Genome Institute"/>
            <person name="Kuo A."/>
            <person name="Kohler A."/>
            <person name="Nagy L.G."/>
            <person name="Floudas D."/>
            <person name="Copeland A."/>
            <person name="Barry K.W."/>
            <person name="Cichocki N."/>
            <person name="Veneault-Fourrey C."/>
            <person name="LaButti K."/>
            <person name="Lindquist E.A."/>
            <person name="Lipzen A."/>
            <person name="Lundell T."/>
            <person name="Morin E."/>
            <person name="Murat C."/>
            <person name="Sun H."/>
            <person name="Tunlid A."/>
            <person name="Henrissat B."/>
            <person name="Grigoriev I.V."/>
            <person name="Hibbett D.S."/>
            <person name="Martin F."/>
            <person name="Nordberg H.P."/>
            <person name="Cantor M.N."/>
            <person name="Hua S.X."/>
        </authorList>
    </citation>
    <scope>NUCLEOTIDE SEQUENCE [LARGE SCALE GENOMIC DNA]</scope>
    <source>
        <strain evidence="3 4">LaAM-08-1</strain>
    </source>
</reference>
<dbReference type="InterPro" id="IPR045007">
    <property type="entry name" value="LSB5"/>
</dbReference>
<dbReference type="InterPro" id="IPR044103">
    <property type="entry name" value="GAT_LSB5"/>
</dbReference>
<dbReference type="SUPFAM" id="SSF89009">
    <property type="entry name" value="GAT-like domain"/>
    <property type="match status" value="1"/>
</dbReference>